<keyword evidence="3" id="KW-1185">Reference proteome</keyword>
<dbReference type="AlphaFoldDB" id="A0AAV6SPI9"/>
<evidence type="ECO:0000313" key="3">
    <source>
        <dbReference type="Proteomes" id="UP000693946"/>
    </source>
</evidence>
<organism evidence="2 3">
    <name type="scientific">Solea senegalensis</name>
    <name type="common">Senegalese sole</name>
    <dbReference type="NCBI Taxonomy" id="28829"/>
    <lineage>
        <taxon>Eukaryota</taxon>
        <taxon>Metazoa</taxon>
        <taxon>Chordata</taxon>
        <taxon>Craniata</taxon>
        <taxon>Vertebrata</taxon>
        <taxon>Euteleostomi</taxon>
        <taxon>Actinopterygii</taxon>
        <taxon>Neopterygii</taxon>
        <taxon>Teleostei</taxon>
        <taxon>Neoteleostei</taxon>
        <taxon>Acanthomorphata</taxon>
        <taxon>Carangaria</taxon>
        <taxon>Pleuronectiformes</taxon>
        <taxon>Pleuronectoidei</taxon>
        <taxon>Soleidae</taxon>
        <taxon>Solea</taxon>
    </lineage>
</organism>
<proteinExistence type="predicted"/>
<dbReference type="EMBL" id="JAGKHQ010000004">
    <property type="protein sequence ID" value="KAG7518925.1"/>
    <property type="molecule type" value="Genomic_DNA"/>
</dbReference>
<sequence length="54" mass="6114">DVLTATNCMLSIESQVVMGPQQNTLARMAAFFACYYVFNLVYQEEASNTLKFIQ</sequence>
<feature type="non-terminal residue" evidence="2">
    <location>
        <position position="1"/>
    </location>
</feature>
<feature type="non-terminal residue" evidence="2">
    <location>
        <position position="54"/>
    </location>
</feature>
<keyword evidence="1" id="KW-1133">Transmembrane helix</keyword>
<accession>A0AAV6SPI9</accession>
<name>A0AAV6SPI9_SOLSE</name>
<keyword evidence="1" id="KW-0472">Membrane</keyword>
<feature type="transmembrane region" description="Helical" evidence="1">
    <location>
        <begin position="24"/>
        <end position="42"/>
    </location>
</feature>
<evidence type="ECO:0000256" key="1">
    <source>
        <dbReference type="SAM" id="Phobius"/>
    </source>
</evidence>
<gene>
    <name evidence="2" type="ORF">JOB18_047381</name>
</gene>
<dbReference type="Proteomes" id="UP000693946">
    <property type="component" value="Linkage Group LG12"/>
</dbReference>
<comment type="caution">
    <text evidence="2">The sequence shown here is derived from an EMBL/GenBank/DDBJ whole genome shotgun (WGS) entry which is preliminary data.</text>
</comment>
<keyword evidence="1" id="KW-0812">Transmembrane</keyword>
<reference evidence="2 3" key="1">
    <citation type="journal article" date="2021" name="Sci. Rep.">
        <title>Chromosome anchoring in Senegalese sole (Solea senegalensis) reveals sex-associated markers and genome rearrangements in flatfish.</title>
        <authorList>
            <person name="Guerrero-Cozar I."/>
            <person name="Gomez-Garrido J."/>
            <person name="Berbel C."/>
            <person name="Martinez-Blanch J.F."/>
            <person name="Alioto T."/>
            <person name="Claros M.G."/>
            <person name="Gagnaire P.A."/>
            <person name="Manchado M."/>
        </authorList>
    </citation>
    <scope>NUCLEOTIDE SEQUENCE [LARGE SCALE GENOMIC DNA]</scope>
    <source>
        <strain evidence="2">Sse05_10M</strain>
    </source>
</reference>
<protein>
    <submittedName>
        <fullName evidence="2">Uncharacterized protein</fullName>
    </submittedName>
</protein>
<evidence type="ECO:0000313" key="2">
    <source>
        <dbReference type="EMBL" id="KAG7518925.1"/>
    </source>
</evidence>